<dbReference type="Proteomes" id="UP000628079">
    <property type="component" value="Unassembled WGS sequence"/>
</dbReference>
<reference evidence="2" key="1">
    <citation type="journal article" date="2014" name="Int. J. Syst. Evol. Microbiol.">
        <title>Complete genome sequence of Corynebacterium casei LMG S-19264T (=DSM 44701T), isolated from a smear-ripened cheese.</title>
        <authorList>
            <consortium name="US DOE Joint Genome Institute (JGI-PGF)"/>
            <person name="Walter F."/>
            <person name="Albersmeier A."/>
            <person name="Kalinowski J."/>
            <person name="Ruckert C."/>
        </authorList>
    </citation>
    <scope>NUCLEOTIDE SEQUENCE</scope>
    <source>
        <strain evidence="2">CGMCC 1.10749</strain>
    </source>
</reference>
<comment type="caution">
    <text evidence="2">The sequence shown here is derived from an EMBL/GenBank/DDBJ whole genome shotgun (WGS) entry which is preliminary data.</text>
</comment>
<proteinExistence type="predicted"/>
<evidence type="ECO:0000256" key="1">
    <source>
        <dbReference type="SAM" id="MobiDB-lite"/>
    </source>
</evidence>
<protein>
    <submittedName>
        <fullName evidence="2">Uncharacterized protein</fullName>
    </submittedName>
</protein>
<accession>A0A8H9KS06</accession>
<dbReference type="AlphaFoldDB" id="A0A8H9KS06"/>
<sequence length="130" mass="14052">MYATGEVHFSPGLLVRAVMENCAHALWVLGDAGDEPEERLARAYLEELNSAKEAQGTAKLMGGSTSGQYHDARAQHRLLRRQVQSRSAVSADELGTGQLRGQSLPGLTDSVLWMYDLTAAANARLTLEAP</sequence>
<evidence type="ECO:0000313" key="3">
    <source>
        <dbReference type="Proteomes" id="UP000628079"/>
    </source>
</evidence>
<gene>
    <name evidence="2" type="ORF">GCM10011314_33790</name>
</gene>
<feature type="region of interest" description="Disordered" evidence="1">
    <location>
        <begin position="55"/>
        <end position="74"/>
    </location>
</feature>
<dbReference type="EMBL" id="BMEA01000007">
    <property type="protein sequence ID" value="GGB91191.1"/>
    <property type="molecule type" value="Genomic_DNA"/>
</dbReference>
<name>A0A8H9KS06_9MICO</name>
<organism evidence="2 3">
    <name type="scientific">Knoellia flava</name>
    <dbReference type="NCBI Taxonomy" id="913969"/>
    <lineage>
        <taxon>Bacteria</taxon>
        <taxon>Bacillati</taxon>
        <taxon>Actinomycetota</taxon>
        <taxon>Actinomycetes</taxon>
        <taxon>Micrococcales</taxon>
        <taxon>Intrasporangiaceae</taxon>
        <taxon>Knoellia</taxon>
    </lineage>
</organism>
<reference evidence="2" key="2">
    <citation type="submission" date="2020-09" db="EMBL/GenBank/DDBJ databases">
        <authorList>
            <person name="Sun Q."/>
            <person name="Zhou Y."/>
        </authorList>
    </citation>
    <scope>NUCLEOTIDE SEQUENCE</scope>
    <source>
        <strain evidence="2">CGMCC 1.10749</strain>
    </source>
</reference>
<evidence type="ECO:0000313" key="2">
    <source>
        <dbReference type="EMBL" id="GGB91191.1"/>
    </source>
</evidence>